<evidence type="ECO:0000256" key="1">
    <source>
        <dbReference type="SAM" id="MobiDB-lite"/>
    </source>
</evidence>
<keyword evidence="3" id="KW-1185">Reference proteome</keyword>
<gene>
    <name evidence="2" type="ORF">CRD60_01540</name>
</gene>
<evidence type="ECO:0000313" key="3">
    <source>
        <dbReference type="Proteomes" id="UP000252530"/>
    </source>
</evidence>
<sequence length="62" mass="7125">MRRCVSSDTYRQAYRNIYDGRKELDGLEVTESQTFAWNPESTYISNPPISTGRARGSRPKPN</sequence>
<reference evidence="2 3" key="1">
    <citation type="submission" date="2017-10" db="EMBL/GenBank/DDBJ databases">
        <title>Bifidobacterium xylocopum sp. nov. and Bifidobacterium aemilianum sp. nov., from the carpenter bee (Xylocopa violacea) digestive tract.</title>
        <authorList>
            <person name="Alberoni D."/>
            <person name="Baffoni L."/>
            <person name="Di Gioia D."/>
            <person name="Gaggia F."/>
            <person name="Biavati B."/>
        </authorList>
    </citation>
    <scope>NUCLEOTIDE SEQUENCE [LARGE SCALE GENOMIC DNA]</scope>
    <source>
        <strain evidence="2 3">XV10</strain>
    </source>
</reference>
<protein>
    <submittedName>
        <fullName evidence="2">Uncharacterized protein</fullName>
    </submittedName>
</protein>
<name>A0A366KAD0_9BIFI</name>
<proteinExistence type="predicted"/>
<evidence type="ECO:0000313" key="2">
    <source>
        <dbReference type="EMBL" id="RBP98559.1"/>
    </source>
</evidence>
<dbReference type="Gene3D" id="6.10.190.10">
    <property type="match status" value="1"/>
</dbReference>
<accession>A0A366KAD0</accession>
<dbReference type="Proteomes" id="UP000252530">
    <property type="component" value="Unassembled WGS sequence"/>
</dbReference>
<dbReference type="AlphaFoldDB" id="A0A366KAD0"/>
<feature type="region of interest" description="Disordered" evidence="1">
    <location>
        <begin position="39"/>
        <end position="62"/>
    </location>
</feature>
<feature type="compositionally biased region" description="Polar residues" evidence="1">
    <location>
        <begin position="39"/>
        <end position="49"/>
    </location>
</feature>
<comment type="caution">
    <text evidence="2">The sequence shown here is derived from an EMBL/GenBank/DDBJ whole genome shotgun (WGS) entry which is preliminary data.</text>
</comment>
<dbReference type="EMBL" id="PDCG01000001">
    <property type="protein sequence ID" value="RBP98559.1"/>
    <property type="molecule type" value="Genomic_DNA"/>
</dbReference>
<organism evidence="2 3">
    <name type="scientific">Bifidobacterium aemilianum</name>
    <dbReference type="NCBI Taxonomy" id="2493120"/>
    <lineage>
        <taxon>Bacteria</taxon>
        <taxon>Bacillati</taxon>
        <taxon>Actinomycetota</taxon>
        <taxon>Actinomycetes</taxon>
        <taxon>Bifidobacteriales</taxon>
        <taxon>Bifidobacteriaceae</taxon>
        <taxon>Bifidobacterium</taxon>
    </lineage>
</organism>
<dbReference type="RefSeq" id="WP_113859532.1">
    <property type="nucleotide sequence ID" value="NZ_PDCG01000001.1"/>
</dbReference>